<dbReference type="OrthoDB" id="2989979at2"/>
<sequence length="213" mass="23056">MKNNFMKALGLCGMVSVLFSCTGTNSGGGKDGQAGKLEQNLSQFNVPADREIPTVFLSLVKTEKTDSSVVYTAKSLNDKDTIGVNVEVINNLPAGIFLDGNPNNDRGFTPGAMKFSSIGSQSDAFVRALAQVYGLPAGGAMTKSTLLPLVFSSNKKVVNLDGTDTYTFKLFFRNKADDEAEVFAVLDLYKRLFEFRAKDSTQFTRIVSAFEGK</sequence>
<dbReference type="EMBL" id="FXAU01000003">
    <property type="protein sequence ID" value="SMG29159.1"/>
    <property type="molecule type" value="Genomic_DNA"/>
</dbReference>
<name>A0A1X7JLU1_9SPHI</name>
<dbReference type="AlphaFoldDB" id="A0A1X7JLU1"/>
<keyword evidence="2" id="KW-1185">Reference proteome</keyword>
<proteinExistence type="predicted"/>
<organism evidence="1 2">
    <name type="scientific">Sphingobacterium psychroaquaticum</name>
    <dbReference type="NCBI Taxonomy" id="561061"/>
    <lineage>
        <taxon>Bacteria</taxon>
        <taxon>Pseudomonadati</taxon>
        <taxon>Bacteroidota</taxon>
        <taxon>Sphingobacteriia</taxon>
        <taxon>Sphingobacteriales</taxon>
        <taxon>Sphingobacteriaceae</taxon>
        <taxon>Sphingobacterium</taxon>
    </lineage>
</organism>
<accession>A0A1X7JLU1</accession>
<reference evidence="1 2" key="1">
    <citation type="submission" date="2017-04" db="EMBL/GenBank/DDBJ databases">
        <authorList>
            <person name="Afonso C.L."/>
            <person name="Miller P.J."/>
            <person name="Scott M.A."/>
            <person name="Spackman E."/>
            <person name="Goraichik I."/>
            <person name="Dimitrov K.M."/>
            <person name="Suarez D.L."/>
            <person name="Swayne D.E."/>
        </authorList>
    </citation>
    <scope>NUCLEOTIDE SEQUENCE [LARGE SCALE GENOMIC DNA]</scope>
    <source>
        <strain evidence="1 2">DSM 22418</strain>
    </source>
</reference>
<dbReference type="Proteomes" id="UP000192980">
    <property type="component" value="Unassembled WGS sequence"/>
</dbReference>
<dbReference type="RefSeq" id="WP_134431713.1">
    <property type="nucleotide sequence ID" value="NZ_CP038029.1"/>
</dbReference>
<gene>
    <name evidence="1" type="ORF">SAMN05660862_1887</name>
</gene>
<evidence type="ECO:0000313" key="1">
    <source>
        <dbReference type="EMBL" id="SMG29159.1"/>
    </source>
</evidence>
<dbReference type="PROSITE" id="PS51257">
    <property type="entry name" value="PROKAR_LIPOPROTEIN"/>
    <property type="match status" value="1"/>
</dbReference>
<protein>
    <submittedName>
        <fullName evidence="1">Uncharacterized protein</fullName>
    </submittedName>
</protein>
<evidence type="ECO:0000313" key="2">
    <source>
        <dbReference type="Proteomes" id="UP000192980"/>
    </source>
</evidence>